<dbReference type="GO" id="GO:0016301">
    <property type="term" value="F:kinase activity"/>
    <property type="evidence" value="ECO:0007669"/>
    <property type="project" value="UniProtKB-KW"/>
</dbReference>
<keyword evidence="5" id="KW-1185">Reference proteome</keyword>
<keyword evidence="4" id="KW-0808">Transferase</keyword>
<dbReference type="Gene3D" id="2.40.70.10">
    <property type="entry name" value="Acid Proteases"/>
    <property type="match status" value="1"/>
</dbReference>
<protein>
    <submittedName>
        <fullName evidence="4">Inositol hexakisphosphate and diphosphoinositol-pentakisphosphate kinase</fullName>
    </submittedName>
</protein>
<feature type="chain" id="PRO_5042049620" evidence="2">
    <location>
        <begin position="17"/>
        <end position="276"/>
    </location>
</feature>
<evidence type="ECO:0000313" key="5">
    <source>
        <dbReference type="Proteomes" id="UP001196413"/>
    </source>
</evidence>
<evidence type="ECO:0000259" key="3">
    <source>
        <dbReference type="PROSITE" id="PS51767"/>
    </source>
</evidence>
<dbReference type="CDD" id="cd05471">
    <property type="entry name" value="pepsin_like"/>
    <property type="match status" value="1"/>
</dbReference>
<evidence type="ECO:0000256" key="2">
    <source>
        <dbReference type="SAM" id="SignalP"/>
    </source>
</evidence>
<evidence type="ECO:0000313" key="4">
    <source>
        <dbReference type="EMBL" id="KAJ1357689.1"/>
    </source>
</evidence>
<organism evidence="4 5">
    <name type="scientific">Parelaphostrongylus tenuis</name>
    <name type="common">Meningeal worm</name>
    <dbReference type="NCBI Taxonomy" id="148309"/>
    <lineage>
        <taxon>Eukaryota</taxon>
        <taxon>Metazoa</taxon>
        <taxon>Ecdysozoa</taxon>
        <taxon>Nematoda</taxon>
        <taxon>Chromadorea</taxon>
        <taxon>Rhabditida</taxon>
        <taxon>Rhabditina</taxon>
        <taxon>Rhabditomorpha</taxon>
        <taxon>Strongyloidea</taxon>
        <taxon>Metastrongylidae</taxon>
        <taxon>Parelaphostrongylus</taxon>
    </lineage>
</organism>
<comment type="similarity">
    <text evidence="1">Belongs to the peptidase A1 family.</text>
</comment>
<dbReference type="PANTHER" id="PTHR47966">
    <property type="entry name" value="BETA-SITE APP-CLEAVING ENZYME, ISOFORM A-RELATED"/>
    <property type="match status" value="1"/>
</dbReference>
<accession>A0AAD5N4P0</accession>
<dbReference type="InterPro" id="IPR021109">
    <property type="entry name" value="Peptidase_aspartic_dom_sf"/>
</dbReference>
<dbReference type="GO" id="GO:0006508">
    <property type="term" value="P:proteolysis"/>
    <property type="evidence" value="ECO:0007669"/>
    <property type="project" value="InterPro"/>
</dbReference>
<dbReference type="Proteomes" id="UP001196413">
    <property type="component" value="Unassembled WGS sequence"/>
</dbReference>
<dbReference type="AlphaFoldDB" id="A0AAD5N4P0"/>
<gene>
    <name evidence="4" type="primary">ASP-1_2</name>
    <name evidence="4" type="ORF">KIN20_015883</name>
</gene>
<keyword evidence="4" id="KW-0418">Kinase</keyword>
<evidence type="ECO:0000256" key="1">
    <source>
        <dbReference type="ARBA" id="ARBA00007447"/>
    </source>
</evidence>
<dbReference type="InterPro" id="IPR001461">
    <property type="entry name" value="Aspartic_peptidase_A1"/>
</dbReference>
<reference evidence="4" key="1">
    <citation type="submission" date="2021-06" db="EMBL/GenBank/DDBJ databases">
        <title>Parelaphostrongylus tenuis whole genome reference sequence.</title>
        <authorList>
            <person name="Garwood T.J."/>
            <person name="Larsen P.A."/>
            <person name="Fountain-Jones N.M."/>
            <person name="Garbe J.R."/>
            <person name="Macchietto M.G."/>
            <person name="Kania S.A."/>
            <person name="Gerhold R.W."/>
            <person name="Richards J.E."/>
            <person name="Wolf T.M."/>
        </authorList>
    </citation>
    <scope>NUCLEOTIDE SEQUENCE</scope>
    <source>
        <strain evidence="4">MNPRO001-30</strain>
        <tissue evidence="4">Meninges</tissue>
    </source>
</reference>
<dbReference type="EMBL" id="JAHQIW010003224">
    <property type="protein sequence ID" value="KAJ1357689.1"/>
    <property type="molecule type" value="Genomic_DNA"/>
</dbReference>
<dbReference type="SUPFAM" id="SSF50630">
    <property type="entry name" value="Acid proteases"/>
    <property type="match status" value="1"/>
</dbReference>
<dbReference type="Pfam" id="PF00026">
    <property type="entry name" value="Asp"/>
    <property type="match status" value="1"/>
</dbReference>
<dbReference type="InterPro" id="IPR034164">
    <property type="entry name" value="Pepsin-like_dom"/>
</dbReference>
<dbReference type="GO" id="GO:0005764">
    <property type="term" value="C:lysosome"/>
    <property type="evidence" value="ECO:0007669"/>
    <property type="project" value="TreeGrafter"/>
</dbReference>
<proteinExistence type="inferred from homology"/>
<keyword evidence="2" id="KW-0732">Signal</keyword>
<dbReference type="PROSITE" id="PS51767">
    <property type="entry name" value="PEPTIDASE_A1"/>
    <property type="match status" value="1"/>
</dbReference>
<feature type="domain" description="Peptidase A1" evidence="3">
    <location>
        <begin position="69"/>
        <end position="276"/>
    </location>
</feature>
<comment type="caution">
    <text evidence="4">The sequence shown here is derived from an EMBL/GenBank/DDBJ whole genome shotgun (WGS) entry which is preliminary data.</text>
</comment>
<feature type="signal peptide" evidence="2">
    <location>
        <begin position="1"/>
        <end position="16"/>
    </location>
</feature>
<sequence>MKTLLVLVTIVAMIHGKMYKMEARSSGSLIARLIKTNLYHKYLENLNFRRFQVHKKGSQPIMDYYDTVYTVNATVGTPGQSVALCLDTGSSNLWVIDASCTTDACDGVPGDIHTRRKFNTTASSTFSKETSVTYGITCGDGLCRGKLAKDTVSFADLTIKQQQFLDADDVDGSIGDMPFDGVLGLAWSVLAIENVTTPMQNLLPTLDAPIFTVWFDRKMPEACRCQLDVSAQVFSRQTSLGGLWIRGFYSATVTMLEKAIKSFLDVANDSISSTGG</sequence>
<name>A0AAD5N4P0_PARTN</name>
<dbReference type="GO" id="GO:0004190">
    <property type="term" value="F:aspartic-type endopeptidase activity"/>
    <property type="evidence" value="ECO:0007669"/>
    <property type="project" value="InterPro"/>
</dbReference>
<dbReference type="PANTHER" id="PTHR47966:SF8">
    <property type="entry name" value="ASPARTIC PROTEASE 1-RELATED"/>
    <property type="match status" value="1"/>
</dbReference>
<dbReference type="InterPro" id="IPR033121">
    <property type="entry name" value="PEPTIDASE_A1"/>
</dbReference>